<evidence type="ECO:0000313" key="2">
    <source>
        <dbReference type="Proteomes" id="UP000053676"/>
    </source>
</evidence>
<dbReference type="KEGG" id="nai:NECAME_06097"/>
<dbReference type="AlphaFoldDB" id="W2TYC2"/>
<dbReference type="InterPro" id="IPR036187">
    <property type="entry name" value="DNA_mismatch_repair_MutS_sf"/>
</dbReference>
<gene>
    <name evidence="1" type="ORF">NECAME_06097</name>
</gene>
<name>W2TYC2_NECAM</name>
<dbReference type="STRING" id="51031.W2TYC2"/>
<proteinExistence type="predicted"/>
<accession>W2TYC2</accession>
<dbReference type="OrthoDB" id="29596at2759"/>
<sequence>MDELMNENEFQSQLKALLEVRALGALLMYLDSARVGVEYETANVRTPVTTIKTILIGEMVEVDKSTYGALNIFSADEYKGHILERLRSGTAKVVHWENLHKTISNSVIIGRYLESVGSPLTLLQNDMHCYGEPLAELCAVLSAMIDFEESYAENRLVMNTSVDPELDRVKSIYRQLPSILTGVAQDEASRFQAATCSVAYVPMIGYLVVLPHDFHPEEFPE</sequence>
<organism evidence="1 2">
    <name type="scientific">Necator americanus</name>
    <name type="common">Human hookworm</name>
    <dbReference type="NCBI Taxonomy" id="51031"/>
    <lineage>
        <taxon>Eukaryota</taxon>
        <taxon>Metazoa</taxon>
        <taxon>Ecdysozoa</taxon>
        <taxon>Nematoda</taxon>
        <taxon>Chromadorea</taxon>
        <taxon>Rhabditida</taxon>
        <taxon>Rhabditina</taxon>
        <taxon>Rhabditomorpha</taxon>
        <taxon>Strongyloidea</taxon>
        <taxon>Ancylostomatidae</taxon>
        <taxon>Bunostominae</taxon>
        <taxon>Necator</taxon>
    </lineage>
</organism>
<dbReference type="SUPFAM" id="SSF48334">
    <property type="entry name" value="DNA repair protein MutS, domain III"/>
    <property type="match status" value="1"/>
</dbReference>
<protein>
    <submittedName>
        <fullName evidence="1">Uncharacterized protein</fullName>
    </submittedName>
</protein>
<reference evidence="2" key="1">
    <citation type="journal article" date="2014" name="Nat. Genet.">
        <title>Genome of the human hookworm Necator americanus.</title>
        <authorList>
            <person name="Tang Y.T."/>
            <person name="Gao X."/>
            <person name="Rosa B.A."/>
            <person name="Abubucker S."/>
            <person name="Hallsworth-Pepin K."/>
            <person name="Martin J."/>
            <person name="Tyagi R."/>
            <person name="Heizer E."/>
            <person name="Zhang X."/>
            <person name="Bhonagiri-Palsikar V."/>
            <person name="Minx P."/>
            <person name="Warren W.C."/>
            <person name="Wang Q."/>
            <person name="Zhan B."/>
            <person name="Hotez P.J."/>
            <person name="Sternberg P.W."/>
            <person name="Dougall A."/>
            <person name="Gaze S.T."/>
            <person name="Mulvenna J."/>
            <person name="Sotillo J."/>
            <person name="Ranganathan S."/>
            <person name="Rabelo E.M."/>
            <person name="Wilson R.K."/>
            <person name="Felgner P.L."/>
            <person name="Bethony J."/>
            <person name="Hawdon J.M."/>
            <person name="Gasser R.B."/>
            <person name="Loukas A."/>
            <person name="Mitreva M."/>
        </authorList>
    </citation>
    <scope>NUCLEOTIDE SEQUENCE [LARGE SCALE GENOMIC DNA]</scope>
</reference>
<keyword evidence="2" id="KW-1185">Reference proteome</keyword>
<dbReference type="Gene3D" id="1.10.1420.10">
    <property type="match status" value="2"/>
</dbReference>
<dbReference type="Proteomes" id="UP000053676">
    <property type="component" value="Unassembled WGS sequence"/>
</dbReference>
<dbReference type="EMBL" id="KI657613">
    <property type="protein sequence ID" value="ETN86022.1"/>
    <property type="molecule type" value="Genomic_DNA"/>
</dbReference>
<evidence type="ECO:0000313" key="1">
    <source>
        <dbReference type="EMBL" id="ETN86022.1"/>
    </source>
</evidence>